<keyword evidence="3" id="KW-1185">Reference proteome</keyword>
<reference evidence="2 3" key="1">
    <citation type="submission" date="2020-08" db="EMBL/GenBank/DDBJ databases">
        <title>Genomic Encyclopedia of Type Strains, Phase IV (KMG-IV): sequencing the most valuable type-strain genomes for metagenomic binning, comparative biology and taxonomic classification.</title>
        <authorList>
            <person name="Goeker M."/>
        </authorList>
    </citation>
    <scope>NUCLEOTIDE SEQUENCE [LARGE SCALE GENOMIC DNA]</scope>
    <source>
        <strain evidence="2 3">DSM 105074</strain>
    </source>
</reference>
<accession>A0A840TT13</accession>
<protein>
    <recommendedName>
        <fullName evidence="4">DUF2911 domain-containing protein</fullName>
    </recommendedName>
</protein>
<gene>
    <name evidence="2" type="ORF">HNQ92_000940</name>
</gene>
<name>A0A840TT13_9BACT</name>
<dbReference type="EMBL" id="JACHGF010000001">
    <property type="protein sequence ID" value="MBB5282819.1"/>
    <property type="molecule type" value="Genomic_DNA"/>
</dbReference>
<organism evidence="2 3">
    <name type="scientific">Rhabdobacter roseus</name>
    <dbReference type="NCBI Taxonomy" id="1655419"/>
    <lineage>
        <taxon>Bacteria</taxon>
        <taxon>Pseudomonadati</taxon>
        <taxon>Bacteroidota</taxon>
        <taxon>Cytophagia</taxon>
        <taxon>Cytophagales</taxon>
        <taxon>Cytophagaceae</taxon>
        <taxon>Rhabdobacter</taxon>
    </lineage>
</organism>
<feature type="chain" id="PRO_5032728274" description="DUF2911 domain-containing protein" evidence="1">
    <location>
        <begin position="23"/>
        <end position="169"/>
    </location>
</feature>
<keyword evidence="1" id="KW-0732">Signal</keyword>
<sequence>MKTIIGTLFLTLVAFTWASAQAPSSPRVTAEGKNVSIAYGQPSKRNRVLFGNDGSGSLEPYGKVWRTGANQATEITFKKDGTFGGKPVKAGTYSLFSIPGEKEWTVILNPELKQPGAFGYDKIKDKNTLEVTVPAKKYKESSEKLMFNVSDKSLDLHWDKEGFSVPLKF</sequence>
<evidence type="ECO:0000313" key="3">
    <source>
        <dbReference type="Proteomes" id="UP000557307"/>
    </source>
</evidence>
<dbReference type="AlphaFoldDB" id="A0A840TT13"/>
<comment type="caution">
    <text evidence="2">The sequence shown here is derived from an EMBL/GenBank/DDBJ whole genome shotgun (WGS) entry which is preliminary data.</text>
</comment>
<evidence type="ECO:0000256" key="1">
    <source>
        <dbReference type="SAM" id="SignalP"/>
    </source>
</evidence>
<evidence type="ECO:0008006" key="4">
    <source>
        <dbReference type="Google" id="ProtNLM"/>
    </source>
</evidence>
<dbReference type="Pfam" id="PF11138">
    <property type="entry name" value="DUF2911"/>
    <property type="match status" value="1"/>
</dbReference>
<dbReference type="InterPro" id="IPR021314">
    <property type="entry name" value="DUF2911"/>
</dbReference>
<dbReference type="RefSeq" id="WP_184171563.1">
    <property type="nucleotide sequence ID" value="NZ_JACHGF010000001.1"/>
</dbReference>
<feature type="signal peptide" evidence="1">
    <location>
        <begin position="1"/>
        <end position="22"/>
    </location>
</feature>
<proteinExistence type="predicted"/>
<evidence type="ECO:0000313" key="2">
    <source>
        <dbReference type="EMBL" id="MBB5282819.1"/>
    </source>
</evidence>
<dbReference type="Proteomes" id="UP000557307">
    <property type="component" value="Unassembled WGS sequence"/>
</dbReference>